<evidence type="ECO:0000313" key="2">
    <source>
        <dbReference type="Proteomes" id="UP000191500"/>
    </source>
</evidence>
<sequence>MDQRREDKHDESQHSGVLPIAQSARIFQLLTTKLGLMADSEILKKSLSLNTQLNQIGAGLQGAVFEQVGKPLAMKKETPGNETLRSKLYHEYILHCNASAVFEQYRFISSEVRVPKPVQFISREGNSAFWGEILPKTPQPHRMREDIVVMEQFLPLPKVVRKALISVIYAPEQNLDSTETEALLNHPTNEHYLAQIYLGKTNRSIDHRIPLRNFPPYLETMEQTGSETLPLASAMGKVYAILHWGAAINGEDVDTARFRCISDFGQGEAVDLTHDPDVVYQAFKGAMVTGDNQHFISQVTRSPALFATFRQGYLEAGNIILSHKRLKNKFNMEDFMQEYVEYAEDFL</sequence>
<dbReference type="EMBL" id="MDDG01000011">
    <property type="protein sequence ID" value="OQE36695.1"/>
    <property type="molecule type" value="Genomic_DNA"/>
</dbReference>
<evidence type="ECO:0008006" key="3">
    <source>
        <dbReference type="Google" id="ProtNLM"/>
    </source>
</evidence>
<evidence type="ECO:0000313" key="1">
    <source>
        <dbReference type="EMBL" id="OQE36695.1"/>
    </source>
</evidence>
<dbReference type="PANTHER" id="PTHR40780:SF2">
    <property type="entry name" value="DUF3669 DOMAIN-CONTAINING PROTEIN"/>
    <property type="match status" value="1"/>
</dbReference>
<protein>
    <recommendedName>
        <fullName evidence="3">DUF3669 domain-containing protein</fullName>
    </recommendedName>
</protein>
<keyword evidence="2" id="KW-1185">Reference proteome</keyword>
<organism evidence="1 2">
    <name type="scientific">Penicillium coprophilum</name>
    <dbReference type="NCBI Taxonomy" id="36646"/>
    <lineage>
        <taxon>Eukaryota</taxon>
        <taxon>Fungi</taxon>
        <taxon>Dikarya</taxon>
        <taxon>Ascomycota</taxon>
        <taxon>Pezizomycotina</taxon>
        <taxon>Eurotiomycetes</taxon>
        <taxon>Eurotiomycetidae</taxon>
        <taxon>Eurotiales</taxon>
        <taxon>Aspergillaceae</taxon>
        <taxon>Penicillium</taxon>
    </lineage>
</organism>
<dbReference type="Proteomes" id="UP000191500">
    <property type="component" value="Unassembled WGS sequence"/>
</dbReference>
<dbReference type="PANTHER" id="PTHR40780">
    <property type="entry name" value="DUF3669 DOMAIN-CONTAINING PROTEIN"/>
    <property type="match status" value="1"/>
</dbReference>
<gene>
    <name evidence="1" type="ORF">PENCOP_c011G06027</name>
</gene>
<reference evidence="2" key="1">
    <citation type="journal article" date="2017" name="Nat. Microbiol.">
        <title>Global analysis of biosynthetic gene clusters reveals vast potential of secondary metabolite production in Penicillium species.</title>
        <authorList>
            <person name="Nielsen J.C."/>
            <person name="Grijseels S."/>
            <person name="Prigent S."/>
            <person name="Ji B."/>
            <person name="Dainat J."/>
            <person name="Nielsen K.F."/>
            <person name="Frisvad J.C."/>
            <person name="Workman M."/>
            <person name="Nielsen J."/>
        </authorList>
    </citation>
    <scope>NUCLEOTIDE SEQUENCE [LARGE SCALE GENOMIC DNA]</scope>
    <source>
        <strain evidence="2">IBT 31321</strain>
    </source>
</reference>
<name>A0A1V6UE02_9EURO</name>
<proteinExistence type="predicted"/>
<accession>A0A1V6UE02</accession>
<dbReference type="AlphaFoldDB" id="A0A1V6UE02"/>
<comment type="caution">
    <text evidence="1">The sequence shown here is derived from an EMBL/GenBank/DDBJ whole genome shotgun (WGS) entry which is preliminary data.</text>
</comment>